<keyword evidence="3" id="KW-1185">Reference proteome</keyword>
<dbReference type="AlphaFoldDB" id="A0AAD3Y0Z4"/>
<dbReference type="EMBL" id="BSYO01000026">
    <property type="protein sequence ID" value="GMH23519.1"/>
    <property type="molecule type" value="Genomic_DNA"/>
</dbReference>
<evidence type="ECO:0000256" key="1">
    <source>
        <dbReference type="SAM" id="MobiDB-lite"/>
    </source>
</evidence>
<evidence type="ECO:0000313" key="3">
    <source>
        <dbReference type="Proteomes" id="UP001279734"/>
    </source>
</evidence>
<organism evidence="2 3">
    <name type="scientific">Nepenthes gracilis</name>
    <name type="common">Slender pitcher plant</name>
    <dbReference type="NCBI Taxonomy" id="150966"/>
    <lineage>
        <taxon>Eukaryota</taxon>
        <taxon>Viridiplantae</taxon>
        <taxon>Streptophyta</taxon>
        <taxon>Embryophyta</taxon>
        <taxon>Tracheophyta</taxon>
        <taxon>Spermatophyta</taxon>
        <taxon>Magnoliopsida</taxon>
        <taxon>eudicotyledons</taxon>
        <taxon>Gunneridae</taxon>
        <taxon>Pentapetalae</taxon>
        <taxon>Caryophyllales</taxon>
        <taxon>Nepenthaceae</taxon>
        <taxon>Nepenthes</taxon>
    </lineage>
</organism>
<sequence>MALTRAEHRNGNLQPNPAKYQRLKTHENSIPIHRQHHLRCIGVMELVLATKKRQQRPPPGHNRTQQARLTIFQYCNNGGKISKRGSKRMQIGASIGRRAASTSCNTVSTGLTPSIRPNITTAKHNQPNALLEQQRESNKQVL</sequence>
<comment type="caution">
    <text evidence="2">The sequence shown here is derived from an EMBL/GenBank/DDBJ whole genome shotgun (WGS) entry which is preliminary data.</text>
</comment>
<feature type="compositionally biased region" description="Polar residues" evidence="1">
    <location>
        <begin position="100"/>
        <end position="126"/>
    </location>
</feature>
<reference evidence="2" key="1">
    <citation type="submission" date="2023-05" db="EMBL/GenBank/DDBJ databases">
        <title>Nepenthes gracilis genome sequencing.</title>
        <authorList>
            <person name="Fukushima K."/>
        </authorList>
    </citation>
    <scope>NUCLEOTIDE SEQUENCE</scope>
    <source>
        <strain evidence="2">SING2019-196</strain>
    </source>
</reference>
<feature type="region of interest" description="Disordered" evidence="1">
    <location>
        <begin position="97"/>
        <end position="126"/>
    </location>
</feature>
<gene>
    <name evidence="2" type="ORF">Nepgr_025362</name>
</gene>
<protein>
    <submittedName>
        <fullName evidence="2">Uncharacterized protein</fullName>
    </submittedName>
</protein>
<accession>A0AAD3Y0Z4</accession>
<name>A0AAD3Y0Z4_NEPGR</name>
<evidence type="ECO:0000313" key="2">
    <source>
        <dbReference type="EMBL" id="GMH23519.1"/>
    </source>
</evidence>
<dbReference type="Proteomes" id="UP001279734">
    <property type="component" value="Unassembled WGS sequence"/>
</dbReference>
<proteinExistence type="predicted"/>